<evidence type="ECO:0000313" key="3">
    <source>
        <dbReference type="Proteomes" id="UP001156666"/>
    </source>
</evidence>
<evidence type="ECO:0000313" key="2">
    <source>
        <dbReference type="EMBL" id="GLR19594.1"/>
    </source>
</evidence>
<feature type="domain" description="YdhG-like" evidence="1">
    <location>
        <begin position="53"/>
        <end position="142"/>
    </location>
</feature>
<dbReference type="Gene3D" id="3.90.1150.200">
    <property type="match status" value="1"/>
</dbReference>
<dbReference type="Pfam" id="PF08818">
    <property type="entry name" value="DUF1801"/>
    <property type="match status" value="1"/>
</dbReference>
<sequence>MDEAYNYFLNDESYKNRLFSHWNKAMAYTKTIIQKRTMNGVELYISQFEPEIQSRLEILRQLFFEVLPDTEESIRYKMPAFKVGKHHLYFAAYKKHIGFYPVYGLPEIEEEVSKYRAKKTKDSLHFMHDKPLPIELIKKIITLKSNL</sequence>
<gene>
    <name evidence="2" type="ORF">GCM10007940_42100</name>
</gene>
<evidence type="ECO:0000259" key="1">
    <source>
        <dbReference type="Pfam" id="PF08818"/>
    </source>
</evidence>
<dbReference type="EMBL" id="BSOH01000030">
    <property type="protein sequence ID" value="GLR19594.1"/>
    <property type="molecule type" value="Genomic_DNA"/>
</dbReference>
<dbReference type="AlphaFoldDB" id="A0AA37STY6"/>
<reference evidence="2" key="1">
    <citation type="journal article" date="2014" name="Int. J. Syst. Evol. Microbiol.">
        <title>Complete genome sequence of Corynebacterium casei LMG S-19264T (=DSM 44701T), isolated from a smear-ripened cheese.</title>
        <authorList>
            <consortium name="US DOE Joint Genome Institute (JGI-PGF)"/>
            <person name="Walter F."/>
            <person name="Albersmeier A."/>
            <person name="Kalinowski J."/>
            <person name="Ruckert C."/>
        </authorList>
    </citation>
    <scope>NUCLEOTIDE SEQUENCE</scope>
    <source>
        <strain evidence="2">NBRC 108769</strain>
    </source>
</reference>
<dbReference type="InterPro" id="IPR014922">
    <property type="entry name" value="YdhG-like"/>
</dbReference>
<keyword evidence="3" id="KW-1185">Reference proteome</keyword>
<name>A0AA37STY6_9BACT</name>
<organism evidence="2 3">
    <name type="scientific">Portibacter lacus</name>
    <dbReference type="NCBI Taxonomy" id="1099794"/>
    <lineage>
        <taxon>Bacteria</taxon>
        <taxon>Pseudomonadati</taxon>
        <taxon>Bacteroidota</taxon>
        <taxon>Saprospiria</taxon>
        <taxon>Saprospirales</taxon>
        <taxon>Haliscomenobacteraceae</taxon>
        <taxon>Portibacter</taxon>
    </lineage>
</organism>
<proteinExistence type="predicted"/>
<comment type="caution">
    <text evidence="2">The sequence shown here is derived from an EMBL/GenBank/DDBJ whole genome shotgun (WGS) entry which is preliminary data.</text>
</comment>
<protein>
    <recommendedName>
        <fullName evidence="1">YdhG-like domain-containing protein</fullName>
    </recommendedName>
</protein>
<dbReference type="SUPFAM" id="SSF159888">
    <property type="entry name" value="YdhG-like"/>
    <property type="match status" value="1"/>
</dbReference>
<accession>A0AA37STY6</accession>
<reference evidence="2" key="2">
    <citation type="submission" date="2023-01" db="EMBL/GenBank/DDBJ databases">
        <title>Draft genome sequence of Portibacter lacus strain NBRC 108769.</title>
        <authorList>
            <person name="Sun Q."/>
            <person name="Mori K."/>
        </authorList>
    </citation>
    <scope>NUCLEOTIDE SEQUENCE</scope>
    <source>
        <strain evidence="2">NBRC 108769</strain>
    </source>
</reference>
<dbReference type="Proteomes" id="UP001156666">
    <property type="component" value="Unassembled WGS sequence"/>
</dbReference>